<accession>R9P5Z8</accession>
<sequence>MPSFPKITCKIRVIIGMILLKMNRALNAEYRATRSEPSNARPTPNISLLLKVSSSPSSAASRRYPLSHCQRRPEKMITQPSSSRSKLTSHDDHHLVPHSISLRRLLSRLDKTELVSLVTRWLDDAGPSYIPPMLSRRQPKFGEDDPASNLVLYHAILDLNEERRCRSMDELRLLWTGPMADPKVPKARALDRISDVDWPEGLSYAMVAELDLFYMNARQLSKTWTTVKLEYDDEVDAAGRGWERLSEAQIRARLGNELGHYFEHHIYLHPRAKPQSHDTANTGHSWTDAFSYFRVVLAPTPSDVCGTGLHILHLPRTPFLLVSGSLGRGTENREMALSAFASAAGATTVNYAKPTAGSAAAKRLLAELNDAGEDAAGNRRTLGELRGKGPLALREILLHESGRVSSTSDASAAPAGVAGGGKARQMKLSQGGGGQGAEDGPLIAPLKRRREEDLSLLGIQPPTPPPFGSECDTVSLSSASTSARPTQRRQSLTPTSQTPHESHMHAQEALTARMQSQREANELFGPQSASPSSDLLPRMERIEYELHLPFPAMQRYNTRSLIDMDAYNADPDKPKIKLRLEGTHVLAGLRKLVAAGMDRSTRRLDAGEGEDNDAAEEGVKLDGLPGWLTEIRGTKVVVQPPPPGDDSSRDM</sequence>
<reference evidence="3" key="1">
    <citation type="journal article" date="2013" name="Genome Announc.">
        <title>Draft genome sequence of the basidiomycetous yeast-like fungus Pseudozyma hubeiensis SY62, which produces an abundant amount of the biosurfactant mannosylerythritol lipids.</title>
        <authorList>
            <person name="Konishi M."/>
            <person name="Hatada Y."/>
            <person name="Horiuchi J."/>
        </authorList>
    </citation>
    <scope>NUCLEOTIDE SEQUENCE [LARGE SCALE GENOMIC DNA]</scope>
    <source>
        <strain evidence="3">SY62</strain>
    </source>
</reference>
<evidence type="ECO:0000313" key="3">
    <source>
        <dbReference type="Proteomes" id="UP000014071"/>
    </source>
</evidence>
<feature type="region of interest" description="Disordered" evidence="1">
    <location>
        <begin position="456"/>
        <end position="506"/>
    </location>
</feature>
<dbReference type="EMBL" id="DF238776">
    <property type="protein sequence ID" value="GAC93535.1"/>
    <property type="molecule type" value="Genomic_DNA"/>
</dbReference>
<evidence type="ECO:0000313" key="2">
    <source>
        <dbReference type="EMBL" id="GAC93535.1"/>
    </source>
</evidence>
<proteinExistence type="predicted"/>
<name>R9P5Z8_PSEHS</name>
<dbReference type="GeneID" id="24106401"/>
<dbReference type="InterPro" id="IPR007902">
    <property type="entry name" value="Chl4/mis15/CENP-N"/>
</dbReference>
<organism evidence="2 3">
    <name type="scientific">Pseudozyma hubeiensis (strain SY62)</name>
    <name type="common">Yeast</name>
    <dbReference type="NCBI Taxonomy" id="1305764"/>
    <lineage>
        <taxon>Eukaryota</taxon>
        <taxon>Fungi</taxon>
        <taxon>Dikarya</taxon>
        <taxon>Basidiomycota</taxon>
        <taxon>Ustilaginomycotina</taxon>
        <taxon>Ustilaginomycetes</taxon>
        <taxon>Ustilaginales</taxon>
        <taxon>Ustilaginaceae</taxon>
        <taxon>Pseudozyma</taxon>
    </lineage>
</organism>
<dbReference type="eggNOG" id="ENOG502R7A2">
    <property type="taxonomic scope" value="Eukaryota"/>
</dbReference>
<feature type="region of interest" description="Disordered" evidence="1">
    <location>
        <begin position="52"/>
        <end position="92"/>
    </location>
</feature>
<dbReference type="AlphaFoldDB" id="R9P5Z8"/>
<dbReference type="GO" id="GO:0007059">
    <property type="term" value="P:chromosome segregation"/>
    <property type="evidence" value="ECO:0007669"/>
    <property type="project" value="InterPro"/>
</dbReference>
<keyword evidence="3" id="KW-1185">Reference proteome</keyword>
<dbReference type="GO" id="GO:0034080">
    <property type="term" value="P:CENP-A containing chromatin assembly"/>
    <property type="evidence" value="ECO:0007669"/>
    <property type="project" value="InterPro"/>
</dbReference>
<dbReference type="Proteomes" id="UP000014071">
    <property type="component" value="Unassembled WGS sequence"/>
</dbReference>
<dbReference type="RefSeq" id="XP_012187122.1">
    <property type="nucleotide sequence ID" value="XM_012331732.1"/>
</dbReference>
<feature type="region of interest" description="Disordered" evidence="1">
    <location>
        <begin position="402"/>
        <end position="441"/>
    </location>
</feature>
<evidence type="ECO:0000256" key="1">
    <source>
        <dbReference type="SAM" id="MobiDB-lite"/>
    </source>
</evidence>
<feature type="compositionally biased region" description="Low complexity" evidence="1">
    <location>
        <begin position="52"/>
        <end position="67"/>
    </location>
</feature>
<dbReference type="STRING" id="1305764.R9P5Z8"/>
<protein>
    <submittedName>
        <fullName evidence="2">Chromosome segregation protein</fullName>
    </submittedName>
</protein>
<dbReference type="OrthoDB" id="6585699at2759"/>
<feature type="region of interest" description="Disordered" evidence="1">
    <location>
        <begin position="631"/>
        <end position="651"/>
    </location>
</feature>
<dbReference type="Pfam" id="PF05238">
    <property type="entry name" value="CENP-N"/>
    <property type="match status" value="1"/>
</dbReference>
<feature type="compositionally biased region" description="Polar residues" evidence="1">
    <location>
        <begin position="472"/>
        <end position="499"/>
    </location>
</feature>
<dbReference type="HOGENOM" id="CLU_490114_0_0_1"/>
<gene>
    <name evidence="2" type="ORF">PHSY_001100</name>
</gene>